<dbReference type="PANTHER" id="PTHR13162:SF8">
    <property type="entry name" value="CCR4-NOT TRANSCRIPTION COMPLEX SUBUNIT 1"/>
    <property type="match status" value="1"/>
</dbReference>
<dbReference type="FunFam" id="1.25.40.840:FF:000003">
    <property type="entry name" value="Transcription regulator"/>
    <property type="match status" value="1"/>
</dbReference>
<dbReference type="Gene3D" id="1.25.40.800">
    <property type="match status" value="1"/>
</dbReference>
<evidence type="ECO:0000256" key="4">
    <source>
        <dbReference type="ARBA" id="ARBA00023163"/>
    </source>
</evidence>
<dbReference type="InterPro" id="IPR024557">
    <property type="entry name" value="CNOT1_dom_4"/>
</dbReference>
<evidence type="ECO:0000259" key="14">
    <source>
        <dbReference type="Pfam" id="PF25097"/>
    </source>
</evidence>
<comment type="caution">
    <text evidence="15">The sequence shown here is derived from an EMBL/GenBank/DDBJ whole genome shotgun (WGS) entry which is preliminary data.</text>
</comment>
<evidence type="ECO:0000259" key="12">
    <source>
        <dbReference type="Pfam" id="PF16417"/>
    </source>
</evidence>
<dbReference type="GO" id="GO:0060090">
    <property type="term" value="F:molecular adaptor activity"/>
    <property type="evidence" value="ECO:0007669"/>
    <property type="project" value="TreeGrafter"/>
</dbReference>
<evidence type="ECO:0000256" key="2">
    <source>
        <dbReference type="ARBA" id="ARBA00022491"/>
    </source>
</evidence>
<gene>
    <name evidence="15" type="ORF">LCOR_05690.1</name>
</gene>
<feature type="domain" description="CCR4-NOT transcription complex subunit 1 TTP binding" evidence="12">
    <location>
        <begin position="494"/>
        <end position="657"/>
    </location>
</feature>
<dbReference type="Pfam" id="PF04054">
    <property type="entry name" value="Not1"/>
    <property type="match status" value="1"/>
</dbReference>
<dbReference type="GO" id="GO:0000289">
    <property type="term" value="P:nuclear-transcribed mRNA poly(A) tail shortening"/>
    <property type="evidence" value="ECO:0007669"/>
    <property type="project" value="UniProtKB-ARBA"/>
</dbReference>
<evidence type="ECO:0000256" key="7">
    <source>
        <dbReference type="ARBA" id="ARBA00074459"/>
    </source>
</evidence>
<protein>
    <recommendedName>
        <fullName evidence="7">General negative regulator of transcription subunit 1</fullName>
    </recommendedName>
</protein>
<keyword evidence="2" id="KW-0678">Repressor</keyword>
<evidence type="ECO:0000259" key="13">
    <source>
        <dbReference type="Pfam" id="PF16418"/>
    </source>
</evidence>
<feature type="domain" description="CCR4-NOT transcription complex subunit 1" evidence="10">
    <location>
        <begin position="1011"/>
        <end position="1153"/>
    </location>
</feature>
<dbReference type="InterPro" id="IPR038535">
    <property type="entry name" value="CNOT1_TTP_bind_sf"/>
</dbReference>
<dbReference type="Gene3D" id="1.25.40.790">
    <property type="match status" value="1"/>
</dbReference>
<dbReference type="Gene3D" id="1.25.40.180">
    <property type="match status" value="1"/>
</dbReference>
<keyword evidence="4" id="KW-0804">Transcription</keyword>
<dbReference type="InterPro" id="IPR055454">
    <property type="entry name" value="CNOT1-like_NOT1_connector"/>
</dbReference>
<feature type="domain" description="CCR4-NOT transcription complex subunit 1 CAF1-binding" evidence="11">
    <location>
        <begin position="721"/>
        <end position="941"/>
    </location>
</feature>
<dbReference type="OrthoDB" id="1933107at2759"/>
<reference evidence="15" key="1">
    <citation type="submission" date="2013-08" db="EMBL/GenBank/DDBJ databases">
        <title>Gene expansion shapes genome architecture in the human pathogen Lichtheimia corymbifera: an evolutionary genomics analysis in the ancient terrestrial Mucorales (Mucoromycotina).</title>
        <authorList>
            <person name="Schwartze V.U."/>
            <person name="Winter S."/>
            <person name="Shelest E."/>
            <person name="Marcet-Houben M."/>
            <person name="Horn F."/>
            <person name="Wehner S."/>
            <person name="Hoffmann K."/>
            <person name="Riege K."/>
            <person name="Sammeth M."/>
            <person name="Nowrousian M."/>
            <person name="Valiante V."/>
            <person name="Linde J."/>
            <person name="Jacobsen I.D."/>
            <person name="Marz M."/>
            <person name="Brakhage A.A."/>
            <person name="Gabaldon T."/>
            <person name="Bocker S."/>
            <person name="Voigt K."/>
        </authorList>
    </citation>
    <scope>NUCLEOTIDE SEQUENCE [LARGE SCALE GENOMIC DNA]</scope>
    <source>
        <strain evidence="15">FSU 9682</strain>
    </source>
</reference>
<proteinExistence type="predicted"/>
<dbReference type="Proteomes" id="UP000027586">
    <property type="component" value="Unassembled WGS sequence"/>
</dbReference>
<accession>A0A068RXJ1</accession>
<organism evidence="15 16">
    <name type="scientific">Lichtheimia corymbifera JMRC:FSU:9682</name>
    <dbReference type="NCBI Taxonomy" id="1263082"/>
    <lineage>
        <taxon>Eukaryota</taxon>
        <taxon>Fungi</taxon>
        <taxon>Fungi incertae sedis</taxon>
        <taxon>Mucoromycota</taxon>
        <taxon>Mucoromycotina</taxon>
        <taxon>Mucoromycetes</taxon>
        <taxon>Mucorales</taxon>
        <taxon>Lichtheimiaceae</taxon>
        <taxon>Lichtheimia</taxon>
    </lineage>
</organism>
<dbReference type="GO" id="GO:0000932">
    <property type="term" value="C:P-body"/>
    <property type="evidence" value="ECO:0007669"/>
    <property type="project" value="TreeGrafter"/>
</dbReference>
<dbReference type="CDD" id="cd20710">
    <property type="entry name" value="NOT1_connector"/>
    <property type="match status" value="1"/>
</dbReference>
<evidence type="ECO:0000259" key="10">
    <source>
        <dbReference type="Pfam" id="PF12842"/>
    </source>
</evidence>
<feature type="compositionally biased region" description="Polar residues" evidence="8">
    <location>
        <begin position="672"/>
        <end position="688"/>
    </location>
</feature>
<dbReference type="InterPro" id="IPR032193">
    <property type="entry name" value="CNOT1_TTP_bind"/>
</dbReference>
<dbReference type="STRING" id="1263082.A0A068RXJ1"/>
<dbReference type="FunFam" id="1.25.40.180:FF:000012">
    <property type="entry name" value="Ccr4-Not transcription complex subunit"/>
    <property type="match status" value="1"/>
</dbReference>
<dbReference type="Pfam" id="PF16417">
    <property type="entry name" value="CNOT1_TTP_bind"/>
    <property type="match status" value="1"/>
</dbReference>
<dbReference type="VEuPathDB" id="FungiDB:LCOR_05690.1"/>
<keyword evidence="3" id="KW-0805">Transcription regulation</keyword>
<feature type="domain" description="CCR4-NOT transcription complex subunit 1-like NOT1 connector" evidence="14">
    <location>
        <begin position="1270"/>
        <end position="1450"/>
    </location>
</feature>
<evidence type="ECO:0000313" key="16">
    <source>
        <dbReference type="Proteomes" id="UP000027586"/>
    </source>
</evidence>
<dbReference type="InterPro" id="IPR032191">
    <property type="entry name" value="CNOT1_CAF1_bind"/>
</dbReference>
<feature type="domain" description="CCR4-Not complex component Not1 C-terminal" evidence="9">
    <location>
        <begin position="1608"/>
        <end position="1961"/>
    </location>
</feature>
<dbReference type="Pfam" id="PF12842">
    <property type="entry name" value="DUF3819"/>
    <property type="match status" value="1"/>
</dbReference>
<evidence type="ECO:0000256" key="1">
    <source>
        <dbReference type="ARBA" id="ARBA00004123"/>
    </source>
</evidence>
<feature type="domain" description="CCR4-NOT transcription complex subunit 1 HEAT repeat" evidence="13">
    <location>
        <begin position="310"/>
        <end position="453"/>
    </location>
</feature>
<name>A0A068RXJ1_9FUNG</name>
<sequence length="1968" mass="221925">MQYARHDVTTGILSLESVQLDLDLPWLYLNVSLFLFLFDDRTLVTAHLRIETALLSLLFKRHTLLKIMGDDIDARENILSKRLLEAGCECCDSSATLRELLADVVKDIHEKDVAIALGCMARAYADIHGTTSGESNWNVENFVAVIVDLVPAIDWEKVMQSLDYPHFFIYDAKGLGTIVRAWKHCPKSSEPFPANIFFGKWRNLKGQLGALYQMVNAPSDLLSLPACSEQKVITMDDFGESSTHIQNLATQFMDHQLNSLDLMECVIGLAETAIVEDVKVFTDMMVNKAPELVFLGFLQSKITMPVYHKDILGRLLLMYMTGNSSSPLVLTKMWQINPDFFTRSIMDMYSTDANMISRILDIAHELKILDYMLNLQPYFFSIDLAALASRREFLNLEKWLQEKIAEQKDAFIRVCLEFLSQKVAAEISRQEANATPQTIPLPVEIIGVFLKVLGESPMIPENTELLKEVQTVCLQSYPKLINIRGNTEGGRGSNDAEVTFSQDIENEANSYYERIYSGEMSVDQLVERLKAFSQSKTPREQDIFACMIHNLFDEYHFFPKYPDKELSITSTLFGSLVQHHLISYVPLGIALRCILDALHNPAGSKMFNFGLQALSQFQSRLPEWPQYCVNLLQIPQLQQANPDLVRFIGTSLQSAQPESGAGGGDALPPQDIPTQQQASQVPDISSLTEAAAARPSDVEQQQQAPFTSIHLPDMPSDNISYETPTEAIQDKILFIINNIARNNLQDKTAELAEVLDKTAYLWFSNYLVVKRVSREPNYHELYLLVMDAMNSRLLYQHILRDTYANIQILLNSEKTIKSSSERSLLKNLGSWLGAITLARNKPIRHKNIAFKDLLLEGFDSNRLIVVIPFVCKVLEQCNNSVVFKPPNPWLMAILKLLVELYECAELKLNLKFEIEVLCKGLSLELEDIEATSILKNRPSKQAGGLPESLDKMHELSAGKFPGPSMMFPGGAGGVLDGASTATEMDESAFSIPNIAPYLVFNPQIILYSSQPASKRWVLQAIMQSIREIIEPVVERSVAIAAVSTRELVTKDLAVEPDENKMRKAAHWMAQNLAGSLAMVTCKEPLRMSMVTNLRAIFMSNGLTDAMAEQAVLLTVSDNLDLVCAVIEKVAMEKATGDIDEVLRNSYASRKKHREQRPGQPYFDLEVYSMTRYPASLPEPLRAKTSGLQPNQLRVYEDFTRIPRTAQQVPDADRSIPQSRADAAATATTAAAAMSSYGYNAMTPGNTGYDGMPIQPNAHQILERFTQYLAELEKLASQTNAPNFASLPPLHDIRVIIRQVPMLALSSFDKVETARAFAQKVVSLLYKSETQLVREMYVVLLERLCEVSPNVGTLVTYWLTHVDDERKYNVPVTIALMKAGLINIAEQDQELGLLVDSGRMVAIDFAAMLVHTCIFEENIASPQDFVVSLEAISRLRGKVPDSVLVLMESLHGTNQNRGKDIQDEEAGLREHLQYLFAEWIRLCQHPSTTEKAQNTFLMQLSQQVIYKSEDMSSLFFRLCVEMAVDRAAKLKQVPGQSPGVPYQLIDAFSKLVIGLLKLQMESNNSAAMVNQFSKVLSVIVLVLAQHHEQGRHQFNQRPFLRLFTCLLGDLHAAEQQFQSSYLAILNAMSNTFHTLQPTFFPGFTFAWLQLISHRLFMPKLLLTENQKGWSSFHKLLICLFQFLAPFLRGVELKDTTRMLYRGSLRILLVLLHDFPEFLCDYHFSFCDVIPESCIQLRNLILSAFPRNMRLPDPFTPNLKVDLLPEINQAPRILSDYVGPLVANGAKNEIDGFINAHMPKRFVTELVKKLQSGSDSNNVDQQGGRYNIPLMNSVVFYVGVKGISLGIPVNQGAPMEIYQHLLTDLDPEGRYVFLSAIANQLRYPNSHTHYFSCVLLYLFAESEQEAIKEQITRVLLERLIVNRPHPWGLLITFIELIKNPRYNFWNHAFTRCATDIERLFESVSRSINQI</sequence>
<dbReference type="GO" id="GO:0005634">
    <property type="term" value="C:nucleus"/>
    <property type="evidence" value="ECO:0007669"/>
    <property type="project" value="UniProtKB-SubCell"/>
</dbReference>
<dbReference type="GO" id="GO:0017148">
    <property type="term" value="P:negative regulation of translation"/>
    <property type="evidence" value="ECO:0007669"/>
    <property type="project" value="InterPro"/>
</dbReference>
<comment type="function">
    <text evidence="6">Acts as a component of the CCR4-NOT core complex, which in the nucleus seems to be a general transcription factor, and in the cytoplasm the major mRNA deadenylase involved in mRNA turnover. The NOT protein subcomplex negatively regulates the basal and activated transcription of many genes. Preferentially affects TC-type TATA element-dependent transcription. Could directly or indirectly inhibit component(s) of the general transcription machinery.</text>
</comment>
<dbReference type="EMBL" id="CBTN010000023">
    <property type="protein sequence ID" value="CDH54445.1"/>
    <property type="molecule type" value="Genomic_DNA"/>
</dbReference>
<dbReference type="Gene3D" id="1.25.40.840">
    <property type="entry name" value="CCR4-NOT transcription complex subunit 1 TTP binding domain"/>
    <property type="match status" value="1"/>
</dbReference>
<evidence type="ECO:0000256" key="8">
    <source>
        <dbReference type="SAM" id="MobiDB-lite"/>
    </source>
</evidence>
<evidence type="ECO:0000313" key="15">
    <source>
        <dbReference type="EMBL" id="CDH54445.1"/>
    </source>
</evidence>
<dbReference type="PANTHER" id="PTHR13162">
    <property type="entry name" value="CCR4-NOT TRANSCRIPTION COMPLEX"/>
    <property type="match status" value="1"/>
</dbReference>
<dbReference type="InterPro" id="IPR007196">
    <property type="entry name" value="CCR4-Not_Not1_C"/>
</dbReference>
<dbReference type="Pfam" id="PF16415">
    <property type="entry name" value="CNOT1_CAF1_bind"/>
    <property type="match status" value="1"/>
</dbReference>
<evidence type="ECO:0000259" key="9">
    <source>
        <dbReference type="Pfam" id="PF04054"/>
    </source>
</evidence>
<comment type="subcellular location">
    <subcellularLocation>
        <location evidence="1">Nucleus</location>
    </subcellularLocation>
</comment>
<feature type="region of interest" description="Disordered" evidence="8">
    <location>
        <begin position="655"/>
        <end position="721"/>
    </location>
</feature>
<evidence type="ECO:0000256" key="6">
    <source>
        <dbReference type="ARBA" id="ARBA00059181"/>
    </source>
</evidence>
<dbReference type="InterPro" id="IPR040398">
    <property type="entry name" value="Not1"/>
</dbReference>
<dbReference type="InterPro" id="IPR032194">
    <property type="entry name" value="CNOT1_HEAT"/>
</dbReference>
<keyword evidence="16" id="KW-1185">Reference proteome</keyword>
<dbReference type="Pfam" id="PF25097">
    <property type="entry name" value="ARM_Cnot1"/>
    <property type="match status" value="1"/>
</dbReference>
<dbReference type="Pfam" id="PF16418">
    <property type="entry name" value="CNOT1_HEAT"/>
    <property type="match status" value="1"/>
</dbReference>
<evidence type="ECO:0000256" key="3">
    <source>
        <dbReference type="ARBA" id="ARBA00023015"/>
    </source>
</evidence>
<evidence type="ECO:0000256" key="5">
    <source>
        <dbReference type="ARBA" id="ARBA00023242"/>
    </source>
</evidence>
<keyword evidence="5" id="KW-0539">Nucleus</keyword>
<dbReference type="GO" id="GO:0030015">
    <property type="term" value="C:CCR4-NOT core complex"/>
    <property type="evidence" value="ECO:0007669"/>
    <property type="project" value="InterPro"/>
</dbReference>
<evidence type="ECO:0000259" key="11">
    <source>
        <dbReference type="Pfam" id="PF16415"/>
    </source>
</evidence>
<dbReference type="FunFam" id="1.25.40.800:FF:000001">
    <property type="entry name" value="CCR4-NOT transcription complex subunit 1"/>
    <property type="match status" value="1"/>
</dbReference>